<evidence type="ECO:0000256" key="4">
    <source>
        <dbReference type="ARBA" id="ARBA00023002"/>
    </source>
</evidence>
<dbReference type="Proteomes" id="UP001589776">
    <property type="component" value="Unassembled WGS sequence"/>
</dbReference>
<dbReference type="PRINTS" id="PR00368">
    <property type="entry name" value="FADPNR"/>
</dbReference>
<accession>A0ABV6DG77</accession>
<dbReference type="RefSeq" id="WP_377468636.1">
    <property type="nucleotide sequence ID" value="NZ_JBHLWN010000021.1"/>
</dbReference>
<evidence type="ECO:0000259" key="5">
    <source>
        <dbReference type="Pfam" id="PF07992"/>
    </source>
</evidence>
<proteinExistence type="predicted"/>
<dbReference type="InterPro" id="IPR023753">
    <property type="entry name" value="FAD/NAD-binding_dom"/>
</dbReference>
<dbReference type="InterPro" id="IPR036188">
    <property type="entry name" value="FAD/NAD-bd_sf"/>
</dbReference>
<evidence type="ECO:0000313" key="7">
    <source>
        <dbReference type="Proteomes" id="UP001589776"/>
    </source>
</evidence>
<comment type="caution">
    <text evidence="6">The sequence shown here is derived from an EMBL/GenBank/DDBJ whole genome shotgun (WGS) entry which is preliminary data.</text>
</comment>
<keyword evidence="7" id="KW-1185">Reference proteome</keyword>
<dbReference type="EMBL" id="JBHLWN010000021">
    <property type="protein sequence ID" value="MFC0211650.1"/>
    <property type="molecule type" value="Genomic_DNA"/>
</dbReference>
<dbReference type="InterPro" id="IPR050097">
    <property type="entry name" value="Ferredoxin-NADP_redctase_2"/>
</dbReference>
<dbReference type="PANTHER" id="PTHR48105">
    <property type="entry name" value="THIOREDOXIN REDUCTASE 1-RELATED-RELATED"/>
    <property type="match status" value="1"/>
</dbReference>
<keyword evidence="3" id="KW-0285">Flavoprotein</keyword>
<keyword evidence="4" id="KW-0560">Oxidoreductase</keyword>
<dbReference type="Gene3D" id="3.50.50.60">
    <property type="entry name" value="FAD/NAD(P)-binding domain"/>
    <property type="match status" value="2"/>
</dbReference>
<dbReference type="Pfam" id="PF07992">
    <property type="entry name" value="Pyr_redox_2"/>
    <property type="match status" value="1"/>
</dbReference>
<sequence length="308" mass="33324">MKYDCAIVGGGPAGLNAALVLGRARRSVALFDDSRPRNGVTRASHGFITRDGIQPAEFRRIAYEEVLKYPTVRHWPAEVTDIRRTDHGFALQTMSGELVEAGKVILAGGLKEVLPEIEGLRDFYGKSLFNCPFCDGWELRDQALVVVAEHPAVFHMIKLLLNWSRDVVVCTNGRDLFTAGQRRQLASKAIRIVETAVAAFSGRDGSLERVHFTDGTHIDRSGGFVGPTLQAKASFEAALGYQVADNGGIVTDAMGRTTAADVYAAGDAAYVMPSQLIYAAASGSKAAVAVMQDLTEEEWPSADEEQPH</sequence>
<gene>
    <name evidence="6" type="ORF">ACFFK0_04145</name>
</gene>
<dbReference type="SUPFAM" id="SSF51905">
    <property type="entry name" value="FAD/NAD(P)-binding domain"/>
    <property type="match status" value="1"/>
</dbReference>
<organism evidence="6 7">
    <name type="scientific">Paenibacillus chartarius</name>
    <dbReference type="NCBI Taxonomy" id="747481"/>
    <lineage>
        <taxon>Bacteria</taxon>
        <taxon>Bacillati</taxon>
        <taxon>Bacillota</taxon>
        <taxon>Bacilli</taxon>
        <taxon>Bacillales</taxon>
        <taxon>Paenibacillaceae</taxon>
        <taxon>Paenibacillus</taxon>
    </lineage>
</organism>
<dbReference type="PRINTS" id="PR00469">
    <property type="entry name" value="PNDRDTASEII"/>
</dbReference>
<reference evidence="6 7" key="1">
    <citation type="submission" date="2024-09" db="EMBL/GenBank/DDBJ databases">
        <authorList>
            <person name="Sun Q."/>
            <person name="Mori K."/>
        </authorList>
    </citation>
    <scope>NUCLEOTIDE SEQUENCE [LARGE SCALE GENOMIC DNA]</scope>
    <source>
        <strain evidence="6 7">CCM 7759</strain>
    </source>
</reference>
<name>A0ABV6DG77_9BACL</name>
<comment type="subunit">
    <text evidence="2">Homodimer.</text>
</comment>
<feature type="domain" description="FAD/NAD(P)-binding" evidence="5">
    <location>
        <begin position="3"/>
        <end position="283"/>
    </location>
</feature>
<evidence type="ECO:0000256" key="2">
    <source>
        <dbReference type="ARBA" id="ARBA00011738"/>
    </source>
</evidence>
<evidence type="ECO:0000256" key="3">
    <source>
        <dbReference type="ARBA" id="ARBA00022630"/>
    </source>
</evidence>
<evidence type="ECO:0000256" key="1">
    <source>
        <dbReference type="ARBA" id="ARBA00001974"/>
    </source>
</evidence>
<evidence type="ECO:0000313" key="6">
    <source>
        <dbReference type="EMBL" id="MFC0211650.1"/>
    </source>
</evidence>
<protein>
    <submittedName>
        <fullName evidence="6">NAD(P)/FAD-dependent oxidoreductase</fullName>
    </submittedName>
</protein>
<comment type="cofactor">
    <cofactor evidence="1">
        <name>FAD</name>
        <dbReference type="ChEBI" id="CHEBI:57692"/>
    </cofactor>
</comment>